<comment type="function">
    <text evidence="1 4">Probably involved in ribonucleotide reductase function.</text>
</comment>
<dbReference type="Pfam" id="PF07972">
    <property type="entry name" value="Flavodoxin_NdrI"/>
    <property type="match status" value="1"/>
</dbReference>
<dbReference type="AlphaFoldDB" id="A0A1X7EBQ2"/>
<evidence type="ECO:0000256" key="2">
    <source>
        <dbReference type="ARBA" id="ARBA00009942"/>
    </source>
</evidence>
<dbReference type="InterPro" id="IPR004465">
    <property type="entry name" value="RNR_NrdI"/>
</dbReference>
<evidence type="ECO:0000256" key="4">
    <source>
        <dbReference type="HAMAP-Rule" id="MF_00128"/>
    </source>
</evidence>
<name>A0A1X7EBQ2_9MICC</name>
<gene>
    <name evidence="4" type="primary">nrdI</name>
    <name evidence="5" type="ORF">SAMN06296028_1283</name>
</gene>
<evidence type="ECO:0000313" key="5">
    <source>
        <dbReference type="EMBL" id="SMF31115.1"/>
    </source>
</evidence>
<evidence type="ECO:0000313" key="6">
    <source>
        <dbReference type="Proteomes" id="UP000192929"/>
    </source>
</evidence>
<dbReference type="Gene3D" id="3.40.50.360">
    <property type="match status" value="1"/>
</dbReference>
<keyword evidence="6" id="KW-1185">Reference proteome</keyword>
<reference evidence="6" key="1">
    <citation type="submission" date="2017-04" db="EMBL/GenBank/DDBJ databases">
        <authorList>
            <person name="Varghese N."/>
            <person name="Submissions S."/>
        </authorList>
    </citation>
    <scope>NUCLEOTIDE SEQUENCE [LARGE SCALE GENOMIC DNA]</scope>
    <source>
        <strain evidence="6">NIO-1021</strain>
    </source>
</reference>
<dbReference type="EMBL" id="FXAC01000028">
    <property type="protein sequence ID" value="SMF31115.1"/>
    <property type="molecule type" value="Genomic_DNA"/>
</dbReference>
<protein>
    <recommendedName>
        <fullName evidence="3 4">Protein NrdI</fullName>
    </recommendedName>
</protein>
<proteinExistence type="inferred from homology"/>
<dbReference type="SUPFAM" id="SSF52218">
    <property type="entry name" value="Flavoproteins"/>
    <property type="match status" value="1"/>
</dbReference>
<dbReference type="NCBIfam" id="TIGR00333">
    <property type="entry name" value="nrdI"/>
    <property type="match status" value="1"/>
</dbReference>
<dbReference type="RefSeq" id="WP_064846809.1">
    <property type="nucleotide sequence ID" value="NZ_FXAC01000028.1"/>
</dbReference>
<dbReference type="InterPro" id="IPR020852">
    <property type="entry name" value="RNR_Ib_NrdI_bac"/>
</dbReference>
<evidence type="ECO:0000256" key="3">
    <source>
        <dbReference type="ARBA" id="ARBA00020129"/>
    </source>
</evidence>
<dbReference type="Proteomes" id="UP000192929">
    <property type="component" value="Unassembled WGS sequence"/>
</dbReference>
<dbReference type="InterPro" id="IPR029039">
    <property type="entry name" value="Flavoprotein-like_sf"/>
</dbReference>
<dbReference type="PANTHER" id="PTHR37297">
    <property type="entry name" value="PROTEIN NRDI"/>
    <property type="match status" value="1"/>
</dbReference>
<dbReference type="HAMAP" id="MF_00128">
    <property type="entry name" value="NrdI"/>
    <property type="match status" value="1"/>
</dbReference>
<accession>A0A1X7EBQ2</accession>
<evidence type="ECO:0000256" key="1">
    <source>
        <dbReference type="ARBA" id="ARBA00003999"/>
    </source>
</evidence>
<dbReference type="GO" id="GO:0010181">
    <property type="term" value="F:FMN binding"/>
    <property type="evidence" value="ECO:0007669"/>
    <property type="project" value="InterPro"/>
</dbReference>
<sequence length="164" mass="17779">MSALATVLAQAKERELHRTPVVAGDDAPLVVYFSSVTRNTDRFVTKLPVRSVRLPLKTTETAPRIDEPYVLAVPSYGRPGGAGSVPPQVVKFLNDPVSRAHLLGVLGAGNTNFGPLFCVAAEKVAAKCQVPLLYKFELMGTDEDVEKVTQGLDKFWQASMQPRA</sequence>
<dbReference type="PANTHER" id="PTHR37297:SF1">
    <property type="entry name" value="PROTEIN NRDI"/>
    <property type="match status" value="1"/>
</dbReference>
<organism evidence="5 6">
    <name type="scientific">Kocuria marina subsp. indica</name>
    <dbReference type="NCBI Taxonomy" id="1049583"/>
    <lineage>
        <taxon>Bacteria</taxon>
        <taxon>Bacillati</taxon>
        <taxon>Actinomycetota</taxon>
        <taxon>Actinomycetes</taxon>
        <taxon>Micrococcales</taxon>
        <taxon>Micrococcaceae</taxon>
        <taxon>Kocuria</taxon>
    </lineage>
</organism>
<comment type="similarity">
    <text evidence="2 4">Belongs to the NrdI family.</text>
</comment>